<name>A0A1M6SIT3_9BACT</name>
<feature type="transmembrane region" description="Helical" evidence="1">
    <location>
        <begin position="51"/>
        <end position="69"/>
    </location>
</feature>
<gene>
    <name evidence="2" type="ORF">SAMN02745181_3839</name>
</gene>
<accession>A0A1M6SIT3</accession>
<keyword evidence="3" id="KW-1185">Reference proteome</keyword>
<reference evidence="2 3" key="1">
    <citation type="submission" date="2016-11" db="EMBL/GenBank/DDBJ databases">
        <authorList>
            <person name="Jaros S."/>
            <person name="Januszkiewicz K."/>
            <person name="Wedrychowicz H."/>
        </authorList>
    </citation>
    <scope>NUCLEOTIDE SEQUENCE [LARGE SCALE GENOMIC DNA]</scope>
    <source>
        <strain evidence="2 3">DSM 18772</strain>
    </source>
</reference>
<feature type="transmembrane region" description="Helical" evidence="1">
    <location>
        <begin position="81"/>
        <end position="102"/>
    </location>
</feature>
<dbReference type="AlphaFoldDB" id="A0A1M6SIT3"/>
<dbReference type="RefSeq" id="WP_143185371.1">
    <property type="nucleotide sequence ID" value="NZ_FQYR01000009.1"/>
</dbReference>
<dbReference type="InParanoid" id="A0A1M6SIT3"/>
<dbReference type="STRING" id="1123071.SAMN02745181_3839"/>
<keyword evidence="1" id="KW-0472">Membrane</keyword>
<feature type="transmembrane region" description="Helical" evidence="1">
    <location>
        <begin position="108"/>
        <end position="125"/>
    </location>
</feature>
<evidence type="ECO:0000313" key="3">
    <source>
        <dbReference type="Proteomes" id="UP000184510"/>
    </source>
</evidence>
<evidence type="ECO:0000313" key="2">
    <source>
        <dbReference type="EMBL" id="SHK44684.1"/>
    </source>
</evidence>
<evidence type="ECO:0000256" key="1">
    <source>
        <dbReference type="SAM" id="Phobius"/>
    </source>
</evidence>
<feature type="transmembrane region" description="Helical" evidence="1">
    <location>
        <begin position="12"/>
        <end position="31"/>
    </location>
</feature>
<keyword evidence="1" id="KW-1133">Transmembrane helix</keyword>
<dbReference type="EMBL" id="FQYR01000009">
    <property type="protein sequence ID" value="SHK44684.1"/>
    <property type="molecule type" value="Genomic_DNA"/>
</dbReference>
<organism evidence="2 3">
    <name type="scientific">Rubritalea squalenifaciens DSM 18772</name>
    <dbReference type="NCBI Taxonomy" id="1123071"/>
    <lineage>
        <taxon>Bacteria</taxon>
        <taxon>Pseudomonadati</taxon>
        <taxon>Verrucomicrobiota</taxon>
        <taxon>Verrucomicrobiia</taxon>
        <taxon>Verrucomicrobiales</taxon>
        <taxon>Rubritaleaceae</taxon>
        <taxon>Rubritalea</taxon>
    </lineage>
</organism>
<dbReference type="Proteomes" id="UP000184510">
    <property type="component" value="Unassembled WGS sequence"/>
</dbReference>
<protein>
    <submittedName>
        <fullName evidence="2">Uncharacterized protein</fullName>
    </submittedName>
</protein>
<keyword evidence="1" id="KW-0812">Transmembrane</keyword>
<proteinExistence type="predicted"/>
<sequence>MQASPSGSQIAAKVFMCLAWSFVILTSLMLMAFLSNSSDNTNSFTTKLDPFFWGILIIPSSIALAIRFFAVNRIKNPWAQLLVYGFGLFISLQVIAHGIFLIPQFQTVFYLLGGTLIICYLPVWVRAKVTM</sequence>